<protein>
    <recommendedName>
        <fullName evidence="3">RNI-like superfamily protein</fullName>
    </recommendedName>
</protein>
<name>A0A6G0WV48_9STRA</name>
<reference evidence="1 2" key="1">
    <citation type="submission" date="2019-07" db="EMBL/GenBank/DDBJ databases">
        <title>Genomics analysis of Aphanomyces spp. identifies a new class of oomycete effector associated with host adaptation.</title>
        <authorList>
            <person name="Gaulin E."/>
        </authorList>
    </citation>
    <scope>NUCLEOTIDE SEQUENCE [LARGE SCALE GENOMIC DNA]</scope>
    <source>
        <strain evidence="1 2">ATCC 201684</strain>
    </source>
</reference>
<dbReference type="VEuPathDB" id="FungiDB:AeMF1_016486"/>
<proteinExistence type="predicted"/>
<sequence length="155" mass="17325">MDPGCNIDYVSSYIHFFHQLIEKRVKTLTLCSIESVGFETAWAILKPILENSKVEELKIEDCDLSMARMNQVIDAIRNVSTLRSLFIGNDVCREGLNGAYPWSTRVHEKNSVAAGHKFPQQTVESLARNGRGTINSTHLQLQTHASEESFAVDGS</sequence>
<comment type="caution">
    <text evidence="1">The sequence shown here is derived from an EMBL/GenBank/DDBJ whole genome shotgun (WGS) entry which is preliminary data.</text>
</comment>
<evidence type="ECO:0000313" key="2">
    <source>
        <dbReference type="Proteomes" id="UP000481153"/>
    </source>
</evidence>
<dbReference type="SUPFAM" id="SSF52047">
    <property type="entry name" value="RNI-like"/>
    <property type="match status" value="1"/>
</dbReference>
<dbReference type="EMBL" id="VJMJ01000143">
    <property type="protein sequence ID" value="KAF0731398.1"/>
    <property type="molecule type" value="Genomic_DNA"/>
</dbReference>
<accession>A0A6G0WV48</accession>
<dbReference type="Proteomes" id="UP000481153">
    <property type="component" value="Unassembled WGS sequence"/>
</dbReference>
<keyword evidence="2" id="KW-1185">Reference proteome</keyword>
<evidence type="ECO:0008006" key="3">
    <source>
        <dbReference type="Google" id="ProtNLM"/>
    </source>
</evidence>
<dbReference type="AlphaFoldDB" id="A0A6G0WV48"/>
<gene>
    <name evidence="1" type="ORF">Ae201684_011301</name>
</gene>
<organism evidence="1 2">
    <name type="scientific">Aphanomyces euteiches</name>
    <dbReference type="NCBI Taxonomy" id="100861"/>
    <lineage>
        <taxon>Eukaryota</taxon>
        <taxon>Sar</taxon>
        <taxon>Stramenopiles</taxon>
        <taxon>Oomycota</taxon>
        <taxon>Saprolegniomycetes</taxon>
        <taxon>Saprolegniales</taxon>
        <taxon>Verrucalvaceae</taxon>
        <taxon>Aphanomyces</taxon>
    </lineage>
</organism>
<evidence type="ECO:0000313" key="1">
    <source>
        <dbReference type="EMBL" id="KAF0731398.1"/>
    </source>
</evidence>